<gene>
    <name evidence="3" type="ORF">HYH03_009341</name>
</gene>
<evidence type="ECO:0000256" key="2">
    <source>
        <dbReference type="SAM" id="SignalP"/>
    </source>
</evidence>
<protein>
    <submittedName>
        <fullName evidence="3">Uncharacterized protein</fullName>
    </submittedName>
</protein>
<dbReference type="OrthoDB" id="528882at2759"/>
<organism evidence="3 4">
    <name type="scientific">Edaphochlamys debaryana</name>
    <dbReference type="NCBI Taxonomy" id="47281"/>
    <lineage>
        <taxon>Eukaryota</taxon>
        <taxon>Viridiplantae</taxon>
        <taxon>Chlorophyta</taxon>
        <taxon>core chlorophytes</taxon>
        <taxon>Chlorophyceae</taxon>
        <taxon>CS clade</taxon>
        <taxon>Chlamydomonadales</taxon>
        <taxon>Chlamydomonadales incertae sedis</taxon>
        <taxon>Edaphochlamys</taxon>
    </lineage>
</organism>
<accession>A0A835Y4K7</accession>
<feature type="compositionally biased region" description="Pro residues" evidence="1">
    <location>
        <begin position="67"/>
        <end position="100"/>
    </location>
</feature>
<evidence type="ECO:0000313" key="4">
    <source>
        <dbReference type="Proteomes" id="UP000612055"/>
    </source>
</evidence>
<comment type="caution">
    <text evidence="3">The sequence shown here is derived from an EMBL/GenBank/DDBJ whole genome shotgun (WGS) entry which is preliminary data.</text>
</comment>
<name>A0A835Y4K7_9CHLO</name>
<feature type="chain" id="PRO_5032916683" evidence="2">
    <location>
        <begin position="25"/>
        <end position="679"/>
    </location>
</feature>
<evidence type="ECO:0000313" key="3">
    <source>
        <dbReference type="EMBL" id="KAG2492395.1"/>
    </source>
</evidence>
<feature type="region of interest" description="Disordered" evidence="1">
    <location>
        <begin position="23"/>
        <end position="104"/>
    </location>
</feature>
<keyword evidence="2" id="KW-0732">Signal</keyword>
<reference evidence="3" key="1">
    <citation type="journal article" date="2020" name="bioRxiv">
        <title>Comparative genomics of Chlamydomonas.</title>
        <authorList>
            <person name="Craig R.J."/>
            <person name="Hasan A.R."/>
            <person name="Ness R.W."/>
            <person name="Keightley P.D."/>
        </authorList>
    </citation>
    <scope>NUCLEOTIDE SEQUENCE</scope>
    <source>
        <strain evidence="3">CCAP 11/70</strain>
    </source>
</reference>
<feature type="signal peptide" evidence="2">
    <location>
        <begin position="1"/>
        <end position="24"/>
    </location>
</feature>
<sequence>MRRLSLLVLSAVLAMALCGAGALAQPSATGPDSAPLRGRRLLGSTEDRADAVPVYGGDAAAQDPPLGSSPPPLRSPSPPPSPSPTPSSPPPPRPPPPGPALPATLSCLSGVKDFLSTLPNPPIVNGTLAALQKLPAKGPGGPLGNLFDNIHVSTLAANAMLQNLRLPVYTGAEIANYTSGVPSLDTACANMARNTVPGDNYVLGVASWGLDLPGLPVGSDSGKEQSWLSLNRMSVCGAVNPCANTYILGFDGFTTPPIDTPIGQFEFSLLRAGFSYGANFDSTSLQMVIHKGWAFDWNNPVPGTLSDVVRPVNVMLGGRVSWGLDVATGGGATVASVKIDADADVGLSTVSANREVIYSSNTKGPKLTLANLITLDLSGLLDLGQNVQWRFNGPNDFLFQYVMYRSATNDISRVLQSAPGLASILQPLLSFQGTSSLAVRADNIGVALRIEVDGSFSLAADISKLLKIPAVGAKATILLTKRHTDATFNTKICINDQCFCIGVYSRGIGRGIDQCPSGTVRDPSGLLCYPACRAGFDMVGPVCWSRCPSNFRDTGAHCLKPASYGRGAGFAWQFGDGLNLDGAMARCQAQNRQGCEQFGLVIYPKCAGGFRPEGCCVCTPNCPAGMRDIGVSCEKATYGNGAGFPLQCKAGEDQQGALCYPKCQAGFTGVGPLCWRFTC</sequence>
<dbReference type="PANTHER" id="PTHR34859:SF2">
    <property type="entry name" value="LYSM DOMAIN-CONTAINING PROTEIN"/>
    <property type="match status" value="1"/>
</dbReference>
<dbReference type="EMBL" id="JAEHOE010000045">
    <property type="protein sequence ID" value="KAG2492395.1"/>
    <property type="molecule type" value="Genomic_DNA"/>
</dbReference>
<keyword evidence="4" id="KW-1185">Reference proteome</keyword>
<dbReference type="Proteomes" id="UP000612055">
    <property type="component" value="Unassembled WGS sequence"/>
</dbReference>
<evidence type="ECO:0000256" key="1">
    <source>
        <dbReference type="SAM" id="MobiDB-lite"/>
    </source>
</evidence>
<proteinExistence type="predicted"/>
<dbReference type="AlphaFoldDB" id="A0A835Y4K7"/>
<dbReference type="PANTHER" id="PTHR34859">
    <property type="entry name" value="UNNAMED PRODUCT"/>
    <property type="match status" value="1"/>
</dbReference>